<proteinExistence type="predicted"/>
<evidence type="ECO:0000313" key="1">
    <source>
        <dbReference type="EMBL" id="KAI3703324.1"/>
    </source>
</evidence>
<reference evidence="2" key="1">
    <citation type="journal article" date="2022" name="Mol. Ecol. Resour.">
        <title>The genomes of chicory, endive, great burdock and yacon provide insights into Asteraceae palaeo-polyploidization history and plant inulin production.</title>
        <authorList>
            <person name="Fan W."/>
            <person name="Wang S."/>
            <person name="Wang H."/>
            <person name="Wang A."/>
            <person name="Jiang F."/>
            <person name="Liu H."/>
            <person name="Zhao H."/>
            <person name="Xu D."/>
            <person name="Zhang Y."/>
        </authorList>
    </citation>
    <scope>NUCLEOTIDE SEQUENCE [LARGE SCALE GENOMIC DNA]</scope>
    <source>
        <strain evidence="2">cv. Yunnan</strain>
    </source>
</reference>
<name>A0ACB9A029_9ASTR</name>
<keyword evidence="2" id="KW-1185">Reference proteome</keyword>
<sequence length="165" mass="18995">MDPSFPRGVWPPNLRDLIIGRLKKPISKWGPQNFPTSLVTLGLYGGKDGVSSCRQFSDLLPSSLTDLKIYEFEKLESVSDGVQHITSLQELYFSECPSLKKLSYPQHLQHLTFFKCPNMMELPEELLPSLLSLRIWYNCPKLKERCSERGRYCSPISYIPCIYMT</sequence>
<gene>
    <name evidence="1" type="ORF">L1987_73295</name>
</gene>
<accession>A0ACB9A029</accession>
<evidence type="ECO:0000313" key="2">
    <source>
        <dbReference type="Proteomes" id="UP001056120"/>
    </source>
</evidence>
<comment type="caution">
    <text evidence="1">The sequence shown here is derived from an EMBL/GenBank/DDBJ whole genome shotgun (WGS) entry which is preliminary data.</text>
</comment>
<dbReference type="Proteomes" id="UP001056120">
    <property type="component" value="Linkage Group LG25"/>
</dbReference>
<protein>
    <submittedName>
        <fullName evidence="1">Uncharacterized protein</fullName>
    </submittedName>
</protein>
<dbReference type="EMBL" id="CM042042">
    <property type="protein sequence ID" value="KAI3703324.1"/>
    <property type="molecule type" value="Genomic_DNA"/>
</dbReference>
<organism evidence="1 2">
    <name type="scientific">Smallanthus sonchifolius</name>
    <dbReference type="NCBI Taxonomy" id="185202"/>
    <lineage>
        <taxon>Eukaryota</taxon>
        <taxon>Viridiplantae</taxon>
        <taxon>Streptophyta</taxon>
        <taxon>Embryophyta</taxon>
        <taxon>Tracheophyta</taxon>
        <taxon>Spermatophyta</taxon>
        <taxon>Magnoliopsida</taxon>
        <taxon>eudicotyledons</taxon>
        <taxon>Gunneridae</taxon>
        <taxon>Pentapetalae</taxon>
        <taxon>asterids</taxon>
        <taxon>campanulids</taxon>
        <taxon>Asterales</taxon>
        <taxon>Asteraceae</taxon>
        <taxon>Asteroideae</taxon>
        <taxon>Heliantheae alliance</taxon>
        <taxon>Millerieae</taxon>
        <taxon>Smallanthus</taxon>
    </lineage>
</organism>
<reference evidence="1 2" key="2">
    <citation type="journal article" date="2022" name="Mol. Ecol. Resour.">
        <title>The genomes of chicory, endive, great burdock and yacon provide insights into Asteraceae paleo-polyploidization history and plant inulin production.</title>
        <authorList>
            <person name="Fan W."/>
            <person name="Wang S."/>
            <person name="Wang H."/>
            <person name="Wang A."/>
            <person name="Jiang F."/>
            <person name="Liu H."/>
            <person name="Zhao H."/>
            <person name="Xu D."/>
            <person name="Zhang Y."/>
        </authorList>
    </citation>
    <scope>NUCLEOTIDE SEQUENCE [LARGE SCALE GENOMIC DNA]</scope>
    <source>
        <strain evidence="2">cv. Yunnan</strain>
        <tissue evidence="1">Leaves</tissue>
    </source>
</reference>